<dbReference type="Proteomes" id="UP000828251">
    <property type="component" value="Unassembled WGS sequence"/>
</dbReference>
<evidence type="ECO:0000313" key="2">
    <source>
        <dbReference type="EMBL" id="KAH1092045.1"/>
    </source>
</evidence>
<dbReference type="EMBL" id="JAIQCV010000006">
    <property type="protein sequence ID" value="KAH1092045.1"/>
    <property type="molecule type" value="Genomic_DNA"/>
</dbReference>
<evidence type="ECO:0000256" key="1">
    <source>
        <dbReference type="SAM" id="MobiDB-lite"/>
    </source>
</evidence>
<keyword evidence="3" id="KW-1185">Reference proteome</keyword>
<organism evidence="2 3">
    <name type="scientific">Gossypium stocksii</name>
    <dbReference type="NCBI Taxonomy" id="47602"/>
    <lineage>
        <taxon>Eukaryota</taxon>
        <taxon>Viridiplantae</taxon>
        <taxon>Streptophyta</taxon>
        <taxon>Embryophyta</taxon>
        <taxon>Tracheophyta</taxon>
        <taxon>Spermatophyta</taxon>
        <taxon>Magnoliopsida</taxon>
        <taxon>eudicotyledons</taxon>
        <taxon>Gunneridae</taxon>
        <taxon>Pentapetalae</taxon>
        <taxon>rosids</taxon>
        <taxon>malvids</taxon>
        <taxon>Malvales</taxon>
        <taxon>Malvaceae</taxon>
        <taxon>Malvoideae</taxon>
        <taxon>Gossypium</taxon>
    </lineage>
</organism>
<reference evidence="2 3" key="1">
    <citation type="journal article" date="2021" name="Plant Biotechnol. J.">
        <title>Multi-omics assisted identification of the key and species-specific regulatory components of drought-tolerant mechanisms in Gossypium stocksii.</title>
        <authorList>
            <person name="Yu D."/>
            <person name="Ke L."/>
            <person name="Zhang D."/>
            <person name="Wu Y."/>
            <person name="Sun Y."/>
            <person name="Mei J."/>
            <person name="Sun J."/>
            <person name="Sun Y."/>
        </authorList>
    </citation>
    <scope>NUCLEOTIDE SEQUENCE [LARGE SCALE GENOMIC DNA]</scope>
    <source>
        <strain evidence="3">cv. E1</strain>
        <tissue evidence="2">Leaf</tissue>
    </source>
</reference>
<comment type="caution">
    <text evidence="2">The sequence shown here is derived from an EMBL/GenBank/DDBJ whole genome shotgun (WGS) entry which is preliminary data.</text>
</comment>
<dbReference type="AlphaFoldDB" id="A0A9D3VSP3"/>
<sequence length="100" mass="11729">MVLNDGWYGMVIMTVSLPCQHGCATIWHISGESDDNLDQCYHKETYEKAYAYPLRPINRAHEWVKFRIEHVLSPIDKKMPAMLKKNRRKPKDESKKQKPG</sequence>
<proteinExistence type="predicted"/>
<gene>
    <name evidence="2" type="ORF">J1N35_019302</name>
</gene>
<dbReference type="OrthoDB" id="1939383at2759"/>
<accession>A0A9D3VSP3</accession>
<feature type="region of interest" description="Disordered" evidence="1">
    <location>
        <begin position="79"/>
        <end position="100"/>
    </location>
</feature>
<evidence type="ECO:0000313" key="3">
    <source>
        <dbReference type="Proteomes" id="UP000828251"/>
    </source>
</evidence>
<protein>
    <submittedName>
        <fullName evidence="2">Uncharacterized protein</fullName>
    </submittedName>
</protein>
<feature type="compositionally biased region" description="Basic and acidic residues" evidence="1">
    <location>
        <begin position="90"/>
        <end position="100"/>
    </location>
</feature>
<name>A0A9D3VSP3_9ROSI</name>